<comment type="similarity">
    <text evidence="1">Belongs to the universal ribosomal protein uL30 family.</text>
</comment>
<evidence type="ECO:0000313" key="6">
    <source>
        <dbReference type="Proteomes" id="UP000326062"/>
    </source>
</evidence>
<evidence type="ECO:0000256" key="1">
    <source>
        <dbReference type="ARBA" id="ARBA00007594"/>
    </source>
</evidence>
<dbReference type="SUPFAM" id="SSF55129">
    <property type="entry name" value="Ribosomal protein L30p/L7e"/>
    <property type="match status" value="1"/>
</dbReference>
<dbReference type="PANTHER" id="PTHR11524">
    <property type="entry name" value="60S RIBOSOMAL PROTEIN L7"/>
    <property type="match status" value="1"/>
</dbReference>
<keyword evidence="6" id="KW-1185">Reference proteome</keyword>
<dbReference type="InterPro" id="IPR016082">
    <property type="entry name" value="Ribosomal_uL30_ferredoxin-like"/>
</dbReference>
<organism evidence="5 6">
    <name type="scientific">Muntiacus reevesi</name>
    <name type="common">Reeves' muntjac</name>
    <name type="synonym">Cervus reevesi</name>
    <dbReference type="NCBI Taxonomy" id="9886"/>
    <lineage>
        <taxon>Eukaryota</taxon>
        <taxon>Metazoa</taxon>
        <taxon>Chordata</taxon>
        <taxon>Craniata</taxon>
        <taxon>Vertebrata</taxon>
        <taxon>Euteleostomi</taxon>
        <taxon>Mammalia</taxon>
        <taxon>Eutheria</taxon>
        <taxon>Laurasiatheria</taxon>
        <taxon>Artiodactyla</taxon>
        <taxon>Ruminantia</taxon>
        <taxon>Pecora</taxon>
        <taxon>Cervidae</taxon>
        <taxon>Muntiacinae</taxon>
        <taxon>Muntiacus</taxon>
    </lineage>
</organism>
<evidence type="ECO:0000256" key="3">
    <source>
        <dbReference type="ARBA" id="ARBA00023274"/>
    </source>
</evidence>
<dbReference type="Pfam" id="PF00327">
    <property type="entry name" value="Ribosomal_L30"/>
    <property type="match status" value="1"/>
</dbReference>
<proteinExistence type="inferred from homology"/>
<dbReference type="InterPro" id="IPR035808">
    <property type="entry name" value="Ribosomal_uL30_euk_arc"/>
</dbReference>
<dbReference type="InterPro" id="IPR036919">
    <property type="entry name" value="Ribo_uL30_ferredoxin-like_sf"/>
</dbReference>
<keyword evidence="2" id="KW-0689">Ribosomal protein</keyword>
<dbReference type="FunFam" id="3.30.1390.20:FF:000004">
    <property type="entry name" value="60S ribosomal protein L7"/>
    <property type="match status" value="1"/>
</dbReference>
<dbReference type="GO" id="GO:0003723">
    <property type="term" value="F:RNA binding"/>
    <property type="evidence" value="ECO:0007669"/>
    <property type="project" value="TreeGrafter"/>
</dbReference>
<comment type="caution">
    <text evidence="5">The sequence shown here is derived from an EMBL/GenBank/DDBJ whole genome shotgun (WGS) entry which is preliminary data.</text>
</comment>
<dbReference type="InterPro" id="IPR039699">
    <property type="entry name" value="Ribosomal_uL30"/>
</dbReference>
<dbReference type="EMBL" id="VCEB01000003">
    <property type="protein sequence ID" value="KAB0380319.1"/>
    <property type="molecule type" value="Genomic_DNA"/>
</dbReference>
<dbReference type="CDD" id="cd01657">
    <property type="entry name" value="Ribosomal_L7_archeal_euk"/>
    <property type="match status" value="1"/>
</dbReference>
<reference evidence="5 6" key="1">
    <citation type="submission" date="2019-06" db="EMBL/GenBank/DDBJ databases">
        <title>Discovery of a novel chromosome fission-fusion reversal in muntjac.</title>
        <authorList>
            <person name="Mudd A.B."/>
            <person name="Bredeson J.V."/>
            <person name="Baum R."/>
            <person name="Hockemeyer D."/>
            <person name="Rokhsar D.S."/>
        </authorList>
    </citation>
    <scope>NUCLEOTIDE SEQUENCE [LARGE SCALE GENOMIC DNA]</scope>
    <source>
        <strain evidence="5">UCam_UCB_Mr</strain>
        <tissue evidence="5">Fibroblast cell line</tissue>
    </source>
</reference>
<dbReference type="GO" id="GO:0022625">
    <property type="term" value="C:cytosolic large ribosomal subunit"/>
    <property type="evidence" value="ECO:0007669"/>
    <property type="project" value="TreeGrafter"/>
</dbReference>
<gene>
    <name evidence="5" type="ORF">FD755_008103</name>
</gene>
<evidence type="ECO:0000256" key="2">
    <source>
        <dbReference type="ARBA" id="ARBA00022980"/>
    </source>
</evidence>
<evidence type="ECO:0000313" key="5">
    <source>
        <dbReference type="EMBL" id="KAB0380319.1"/>
    </source>
</evidence>
<dbReference type="GO" id="GO:0003735">
    <property type="term" value="F:structural constituent of ribosome"/>
    <property type="evidence" value="ECO:0007669"/>
    <property type="project" value="TreeGrafter"/>
</dbReference>
<dbReference type="Gene3D" id="3.30.1390.20">
    <property type="entry name" value="Ribosomal protein L30, ferredoxin-like fold domain"/>
    <property type="match status" value="1"/>
</dbReference>
<protein>
    <recommendedName>
        <fullName evidence="4">Large ribosomal subunit protein uL30-like ferredoxin-like fold domain-containing protein</fullName>
    </recommendedName>
</protein>
<dbReference type="Proteomes" id="UP000326062">
    <property type="component" value="Chromosome 3"/>
</dbReference>
<name>A0A5J5MJI7_MUNRE</name>
<feature type="non-terminal residue" evidence="5">
    <location>
        <position position="1"/>
    </location>
</feature>
<keyword evidence="3" id="KW-0687">Ribonucleoprotein</keyword>
<dbReference type="GO" id="GO:0000463">
    <property type="term" value="P:maturation of LSU-rRNA from tricistronic rRNA transcript (SSU-rRNA, 5.8S rRNA, LSU-rRNA)"/>
    <property type="evidence" value="ECO:0007669"/>
    <property type="project" value="TreeGrafter"/>
</dbReference>
<evidence type="ECO:0000259" key="4">
    <source>
        <dbReference type="Pfam" id="PF00327"/>
    </source>
</evidence>
<dbReference type="PANTHER" id="PTHR11524:SF13">
    <property type="entry name" value="RIBOSOMAL PROTEIN UL30-LIKE"/>
    <property type="match status" value="1"/>
</dbReference>
<feature type="domain" description="Large ribosomal subunit protein uL30-like ferredoxin-like fold" evidence="4">
    <location>
        <begin position="56"/>
        <end position="106"/>
    </location>
</feature>
<sequence>RKIPLVAENLLKKKVAYQALKATRAKQALLQRKEVQLRWLKVKACGLKVPDKHSLAFVVHIQRINGVSSLVQRTIARLCLNKIFSGVFMKVTPQSMKTLCIVEPYVTWGFPNLKSVQEFILKHGQAKVKNKVIPVTDNTVIEKHLGKFDVICLEDLIHEIAFPGKNFHVIAGLLHPFQLSVACHTMKNRVGYIKEVSSPGY</sequence>
<accession>A0A5J5MJI7</accession>
<dbReference type="AlphaFoldDB" id="A0A5J5MJI7"/>